<keyword evidence="1" id="KW-1133">Transmembrane helix</keyword>
<dbReference type="Proteomes" id="UP001597521">
    <property type="component" value="Unassembled WGS sequence"/>
</dbReference>
<name>A0ABW5QKG1_9HYPH</name>
<feature type="transmembrane region" description="Helical" evidence="1">
    <location>
        <begin position="150"/>
        <end position="168"/>
    </location>
</feature>
<feature type="transmembrane region" description="Helical" evidence="1">
    <location>
        <begin position="45"/>
        <end position="69"/>
    </location>
</feature>
<keyword evidence="1" id="KW-0812">Transmembrane</keyword>
<dbReference type="EMBL" id="JBHUNP010000001">
    <property type="protein sequence ID" value="MFD2648093.1"/>
    <property type="molecule type" value="Genomic_DNA"/>
</dbReference>
<feature type="transmembrane region" description="Helical" evidence="1">
    <location>
        <begin position="12"/>
        <end position="33"/>
    </location>
</feature>
<keyword evidence="3" id="KW-1185">Reference proteome</keyword>
<dbReference type="RefSeq" id="WP_386833167.1">
    <property type="nucleotide sequence ID" value="NZ_JBHUNP010000001.1"/>
</dbReference>
<comment type="caution">
    <text evidence="2">The sequence shown here is derived from an EMBL/GenBank/DDBJ whole genome shotgun (WGS) entry which is preliminary data.</text>
</comment>
<feature type="transmembrane region" description="Helical" evidence="1">
    <location>
        <begin position="81"/>
        <end position="101"/>
    </location>
</feature>
<keyword evidence="1" id="KW-0472">Membrane</keyword>
<proteinExistence type="predicted"/>
<protein>
    <submittedName>
        <fullName evidence="2">DUF1538 domain-containing protein</fullName>
    </submittedName>
</protein>
<evidence type="ECO:0000313" key="3">
    <source>
        <dbReference type="Proteomes" id="UP001597521"/>
    </source>
</evidence>
<organism evidence="2 3">
    <name type="scientific">Devosia albogilva</name>
    <dbReference type="NCBI Taxonomy" id="429726"/>
    <lineage>
        <taxon>Bacteria</taxon>
        <taxon>Pseudomonadati</taxon>
        <taxon>Pseudomonadota</taxon>
        <taxon>Alphaproteobacteria</taxon>
        <taxon>Hyphomicrobiales</taxon>
        <taxon>Devosiaceae</taxon>
        <taxon>Devosia</taxon>
    </lineage>
</organism>
<evidence type="ECO:0000256" key="1">
    <source>
        <dbReference type="SAM" id="Phobius"/>
    </source>
</evidence>
<feature type="transmembrane region" description="Helical" evidence="1">
    <location>
        <begin position="180"/>
        <end position="202"/>
    </location>
</feature>
<feature type="transmembrane region" description="Helical" evidence="1">
    <location>
        <begin position="208"/>
        <end position="233"/>
    </location>
</feature>
<gene>
    <name evidence="2" type="ORF">ACFSX5_09850</name>
</gene>
<reference evidence="3" key="1">
    <citation type="journal article" date="2019" name="Int. J. Syst. Evol. Microbiol.">
        <title>The Global Catalogue of Microorganisms (GCM) 10K type strain sequencing project: providing services to taxonomists for standard genome sequencing and annotation.</title>
        <authorList>
            <consortium name="The Broad Institute Genomics Platform"/>
            <consortium name="The Broad Institute Genome Sequencing Center for Infectious Disease"/>
            <person name="Wu L."/>
            <person name="Ma J."/>
        </authorList>
    </citation>
    <scope>NUCLEOTIDE SEQUENCE [LARGE SCALE GENOMIC DNA]</scope>
    <source>
        <strain evidence="3">CCM 7427</strain>
    </source>
</reference>
<sequence>MTTDWLQHIGDLALGVLVAVLPLMALFVVFQLLVLRLPRKQVRDILVGTTVAGVGLFLFLLGVQIAFLPFGQVIGERLGELSSPCIMAGVGAVLGLTTAWGEPAVRVLADQVEEASHGTIKGWLVLYSVSLGVAAWVAVGMLRIAYGIPLTWLVVPGYALAIAMVMVCDRKFLGIAIDAGGVATGPLANTFLLAVALGAASATGQDALVVGLGFVALIALAPILSVLALGLVIQFTTKSKE</sequence>
<evidence type="ECO:0000313" key="2">
    <source>
        <dbReference type="EMBL" id="MFD2648093.1"/>
    </source>
</evidence>
<feature type="transmembrane region" description="Helical" evidence="1">
    <location>
        <begin position="122"/>
        <end position="144"/>
    </location>
</feature>
<dbReference type="Pfam" id="PF07556">
    <property type="entry name" value="DUF1538"/>
    <property type="match status" value="1"/>
</dbReference>
<dbReference type="InterPro" id="IPR011435">
    <property type="entry name" value="UmpAB"/>
</dbReference>
<accession>A0ABW5QKG1</accession>